<name>A0AAV7PDH1_PLEWA</name>
<dbReference type="EMBL" id="JANPWB010000011">
    <property type="protein sequence ID" value="KAJ1126256.1"/>
    <property type="molecule type" value="Genomic_DNA"/>
</dbReference>
<protein>
    <submittedName>
        <fullName evidence="2">Uncharacterized protein</fullName>
    </submittedName>
</protein>
<accession>A0AAV7PDH1</accession>
<organism evidence="2 3">
    <name type="scientific">Pleurodeles waltl</name>
    <name type="common">Iberian ribbed newt</name>
    <dbReference type="NCBI Taxonomy" id="8319"/>
    <lineage>
        <taxon>Eukaryota</taxon>
        <taxon>Metazoa</taxon>
        <taxon>Chordata</taxon>
        <taxon>Craniata</taxon>
        <taxon>Vertebrata</taxon>
        <taxon>Euteleostomi</taxon>
        <taxon>Amphibia</taxon>
        <taxon>Batrachia</taxon>
        <taxon>Caudata</taxon>
        <taxon>Salamandroidea</taxon>
        <taxon>Salamandridae</taxon>
        <taxon>Pleurodelinae</taxon>
        <taxon>Pleurodeles</taxon>
    </lineage>
</organism>
<proteinExistence type="predicted"/>
<keyword evidence="3" id="KW-1185">Reference proteome</keyword>
<reference evidence="2" key="1">
    <citation type="journal article" date="2022" name="bioRxiv">
        <title>Sequencing and chromosome-scale assembly of the giantPleurodeles waltlgenome.</title>
        <authorList>
            <person name="Brown T."/>
            <person name="Elewa A."/>
            <person name="Iarovenko S."/>
            <person name="Subramanian E."/>
            <person name="Araus A.J."/>
            <person name="Petzold A."/>
            <person name="Susuki M."/>
            <person name="Suzuki K.-i.T."/>
            <person name="Hayashi T."/>
            <person name="Toyoda A."/>
            <person name="Oliveira C."/>
            <person name="Osipova E."/>
            <person name="Leigh N.D."/>
            <person name="Simon A."/>
            <person name="Yun M.H."/>
        </authorList>
    </citation>
    <scope>NUCLEOTIDE SEQUENCE</scope>
    <source>
        <strain evidence="2">20211129_DDA</strain>
        <tissue evidence="2">Liver</tissue>
    </source>
</reference>
<sequence>MGAGGPARRNCSSTPGMGTNPAVLRVGLAGPRWGATLRRGAAAVAAQDEPSLCSPCSPVAWSYERWVAQRQSVSPKEAAAPDTNRSSSALLLAGADRLPGPGGPCGWGFTP</sequence>
<dbReference type="AlphaFoldDB" id="A0AAV7PDH1"/>
<evidence type="ECO:0000256" key="1">
    <source>
        <dbReference type="SAM" id="MobiDB-lite"/>
    </source>
</evidence>
<gene>
    <name evidence="2" type="ORF">NDU88_004664</name>
</gene>
<comment type="caution">
    <text evidence="2">The sequence shown here is derived from an EMBL/GenBank/DDBJ whole genome shotgun (WGS) entry which is preliminary data.</text>
</comment>
<feature type="region of interest" description="Disordered" evidence="1">
    <location>
        <begin position="73"/>
        <end position="111"/>
    </location>
</feature>
<feature type="region of interest" description="Disordered" evidence="1">
    <location>
        <begin position="1"/>
        <end position="22"/>
    </location>
</feature>
<evidence type="ECO:0000313" key="2">
    <source>
        <dbReference type="EMBL" id="KAJ1126256.1"/>
    </source>
</evidence>
<evidence type="ECO:0000313" key="3">
    <source>
        <dbReference type="Proteomes" id="UP001066276"/>
    </source>
</evidence>
<dbReference type="Proteomes" id="UP001066276">
    <property type="component" value="Chromosome 7"/>
</dbReference>